<dbReference type="Proteomes" id="UP001258945">
    <property type="component" value="Unassembled WGS sequence"/>
</dbReference>
<keyword evidence="7 8" id="KW-0472">Membrane</keyword>
<reference evidence="10 12" key="1">
    <citation type="submission" date="2016-05" db="EMBL/GenBank/DDBJ databases">
        <title>Complete Genome and Methylome Analysis of Psychrotrophic Bacterial Isolates from Antarctic Lake Untersee.</title>
        <authorList>
            <person name="Fomenkov A."/>
            <person name="Akimov V.N."/>
            <person name="Vasilyeva L.V."/>
            <person name="Andersen D."/>
            <person name="Vincze T."/>
            <person name="Roberts R.J."/>
        </authorList>
    </citation>
    <scope>NUCLEOTIDE SEQUENCE [LARGE SCALE GENOMIC DNA]</scope>
    <source>
        <strain evidence="10 12">U14-5</strain>
    </source>
</reference>
<evidence type="ECO:0000313" key="11">
    <source>
        <dbReference type="EMBL" id="MDT8332660.1"/>
    </source>
</evidence>
<evidence type="ECO:0000259" key="9">
    <source>
        <dbReference type="PROSITE" id="PS50850"/>
    </source>
</evidence>
<evidence type="ECO:0000256" key="6">
    <source>
        <dbReference type="ARBA" id="ARBA00022989"/>
    </source>
</evidence>
<feature type="transmembrane region" description="Helical" evidence="8">
    <location>
        <begin position="130"/>
        <end position="152"/>
    </location>
</feature>
<comment type="similarity">
    <text evidence="2">Belongs to the major facilitator superfamily.</text>
</comment>
<feature type="domain" description="Major facilitator superfamily (MFS) profile" evidence="9">
    <location>
        <begin position="35"/>
        <end position="419"/>
    </location>
</feature>
<dbReference type="AlphaFoldDB" id="A0A1L7AFE1"/>
<dbReference type="PROSITE" id="PS50850">
    <property type="entry name" value="MFS"/>
    <property type="match status" value="1"/>
</dbReference>
<dbReference type="KEGG" id="rgi:RGI145_10765"/>
<feature type="transmembrane region" description="Helical" evidence="8">
    <location>
        <begin position="104"/>
        <end position="124"/>
    </location>
</feature>
<dbReference type="PANTHER" id="PTHR43271:SF1">
    <property type="entry name" value="INNER MEMBRANE TRANSPORT PROTEIN YNFM"/>
    <property type="match status" value="1"/>
</dbReference>
<dbReference type="InterPro" id="IPR011701">
    <property type="entry name" value="MFS"/>
</dbReference>
<dbReference type="GO" id="GO:0005886">
    <property type="term" value="C:plasma membrane"/>
    <property type="evidence" value="ECO:0007669"/>
    <property type="project" value="UniProtKB-SubCell"/>
</dbReference>
<evidence type="ECO:0000256" key="1">
    <source>
        <dbReference type="ARBA" id="ARBA00004651"/>
    </source>
</evidence>
<dbReference type="CDD" id="cd17324">
    <property type="entry name" value="MFS_NepI_like"/>
    <property type="match status" value="1"/>
</dbReference>
<feature type="transmembrane region" description="Helical" evidence="8">
    <location>
        <begin position="39"/>
        <end position="57"/>
    </location>
</feature>
<dbReference type="EMBL" id="CP015583">
    <property type="protein sequence ID" value="APT57508.1"/>
    <property type="molecule type" value="Genomic_DNA"/>
</dbReference>
<evidence type="ECO:0000256" key="5">
    <source>
        <dbReference type="ARBA" id="ARBA00022692"/>
    </source>
</evidence>
<name>A0A1L7AFE1_9PROT</name>
<feature type="transmembrane region" description="Helical" evidence="8">
    <location>
        <begin position="309"/>
        <end position="326"/>
    </location>
</feature>
<dbReference type="SUPFAM" id="SSF103473">
    <property type="entry name" value="MFS general substrate transporter"/>
    <property type="match status" value="1"/>
</dbReference>
<protein>
    <submittedName>
        <fullName evidence="10">MFS transporter</fullName>
    </submittedName>
</protein>
<dbReference type="GO" id="GO:0022857">
    <property type="term" value="F:transmembrane transporter activity"/>
    <property type="evidence" value="ECO:0007669"/>
    <property type="project" value="InterPro"/>
</dbReference>
<dbReference type="Proteomes" id="UP000185494">
    <property type="component" value="Chromosome 1"/>
</dbReference>
<dbReference type="STRING" id="257708.RGI145_10765"/>
<feature type="transmembrane region" description="Helical" evidence="8">
    <location>
        <begin position="245"/>
        <end position="266"/>
    </location>
</feature>
<dbReference type="PANTHER" id="PTHR43271">
    <property type="entry name" value="BLL2771 PROTEIN"/>
    <property type="match status" value="1"/>
</dbReference>
<feature type="transmembrane region" description="Helical" evidence="8">
    <location>
        <begin position="393"/>
        <end position="415"/>
    </location>
</feature>
<evidence type="ECO:0000313" key="10">
    <source>
        <dbReference type="EMBL" id="APT57508.1"/>
    </source>
</evidence>
<dbReference type="InterPro" id="IPR036259">
    <property type="entry name" value="MFS_trans_sf"/>
</dbReference>
<evidence type="ECO:0000313" key="12">
    <source>
        <dbReference type="Proteomes" id="UP000185494"/>
    </source>
</evidence>
<keyword evidence="4" id="KW-1003">Cell membrane</keyword>
<evidence type="ECO:0000256" key="2">
    <source>
        <dbReference type="ARBA" id="ARBA00008335"/>
    </source>
</evidence>
<dbReference type="RefSeq" id="WP_075798343.1">
    <property type="nucleotide sequence ID" value="NZ_CP015583.1"/>
</dbReference>
<evidence type="ECO:0000256" key="3">
    <source>
        <dbReference type="ARBA" id="ARBA00022448"/>
    </source>
</evidence>
<sequence>MSSLTAPSFNAASVAAPAAGEAREVARWVTRGTPAYRRISLALFLAGFSTFSLIYAVQPLLPDLAVEFGVTPSQSSLALSLSTGALALAILLAAALSERVSRRGLMFASMAGAAALHVAAALVPGWHAMLLLRALEGFVLGGVPAVAMAYLAEEIDPRALGSAMGLYVGGTAFGAMMGRLGIGALTEVVSWRTALGTLGLLDFLAALGFLALLPASRNFTPRAGLGFRYHRDAWLRHLGHPGLPLLFLMGFLALGVNVAMFNYLTFRLSAPPYGLGQGAISAVFVVFLFGAVASSAAGNLADRWSRGPVLILGVLTMGAGVMLTLSTALPAIFGGVVAVTIGFFMTHSVASGWVGRMASGAKGHAASLYLLSYYLGSSVVGSAGGWFWSRAGWPGVVGFALTMVLFALLAAIRLLRLNRSEARHRAA</sequence>
<dbReference type="InterPro" id="IPR020846">
    <property type="entry name" value="MFS_dom"/>
</dbReference>
<reference evidence="11 13" key="2">
    <citation type="journal article" date="2019" name="Microb. Pathog.">
        <title>Comparison of VITEK 2, MALDI-TOF MS, 16S rRNA gene sequencing, and whole-genome sequencing for identification of Roseomonas mucosa.</title>
        <authorList>
            <person name="Rudolph W.W."/>
            <person name="Gunzer F."/>
            <person name="Trauth M."/>
            <person name="Bunk B."/>
            <person name="Bigge R."/>
            <person name="Schrottner P."/>
        </authorList>
    </citation>
    <scope>NUCLEOTIDE SEQUENCE [LARGE SCALE GENOMIC DNA]</scope>
    <source>
        <strain evidence="11 13">DSM 103800</strain>
    </source>
</reference>
<evidence type="ECO:0000256" key="7">
    <source>
        <dbReference type="ARBA" id="ARBA00023136"/>
    </source>
</evidence>
<feature type="transmembrane region" description="Helical" evidence="8">
    <location>
        <begin position="278"/>
        <end position="297"/>
    </location>
</feature>
<feature type="transmembrane region" description="Helical" evidence="8">
    <location>
        <begin position="164"/>
        <end position="182"/>
    </location>
</feature>
<proteinExistence type="inferred from homology"/>
<feature type="transmembrane region" description="Helical" evidence="8">
    <location>
        <begin position="77"/>
        <end position="97"/>
    </location>
</feature>
<feature type="transmembrane region" description="Helical" evidence="8">
    <location>
        <begin position="366"/>
        <end position="387"/>
    </location>
</feature>
<dbReference type="EMBL" id="JAVVDO010000033">
    <property type="protein sequence ID" value="MDT8332660.1"/>
    <property type="molecule type" value="Genomic_DNA"/>
</dbReference>
<dbReference type="Gene3D" id="1.20.1250.20">
    <property type="entry name" value="MFS general substrate transporter like domains"/>
    <property type="match status" value="1"/>
</dbReference>
<feature type="transmembrane region" description="Helical" evidence="8">
    <location>
        <begin position="332"/>
        <end position="354"/>
    </location>
</feature>
<keyword evidence="6 8" id="KW-1133">Transmembrane helix</keyword>
<feature type="transmembrane region" description="Helical" evidence="8">
    <location>
        <begin position="194"/>
        <end position="213"/>
    </location>
</feature>
<keyword evidence="13" id="KW-1185">Reference proteome</keyword>
<evidence type="ECO:0000256" key="4">
    <source>
        <dbReference type="ARBA" id="ARBA00022475"/>
    </source>
</evidence>
<comment type="subcellular location">
    <subcellularLocation>
        <location evidence="1">Cell membrane</location>
        <topology evidence="1">Multi-pass membrane protein</topology>
    </subcellularLocation>
</comment>
<evidence type="ECO:0000313" key="13">
    <source>
        <dbReference type="Proteomes" id="UP001258945"/>
    </source>
</evidence>
<keyword evidence="5 8" id="KW-0812">Transmembrane</keyword>
<accession>A0A1L7AFE1</accession>
<reference evidence="11" key="3">
    <citation type="submission" date="2023-09" db="EMBL/GenBank/DDBJ databases">
        <authorList>
            <person name="Schober I."/>
            <person name="Bunk B."/>
        </authorList>
    </citation>
    <scope>NUCLEOTIDE SEQUENCE</scope>
    <source>
        <strain evidence="11">DSM 103800</strain>
    </source>
</reference>
<keyword evidence="3" id="KW-0813">Transport</keyword>
<dbReference type="Pfam" id="PF07690">
    <property type="entry name" value="MFS_1"/>
    <property type="match status" value="1"/>
</dbReference>
<organism evidence="10 12">
    <name type="scientific">Roseomonas gilardii</name>
    <dbReference type="NCBI Taxonomy" id="257708"/>
    <lineage>
        <taxon>Bacteria</taxon>
        <taxon>Pseudomonadati</taxon>
        <taxon>Pseudomonadota</taxon>
        <taxon>Alphaproteobacteria</taxon>
        <taxon>Acetobacterales</taxon>
        <taxon>Roseomonadaceae</taxon>
        <taxon>Roseomonas</taxon>
    </lineage>
</organism>
<evidence type="ECO:0000256" key="8">
    <source>
        <dbReference type="SAM" id="Phobius"/>
    </source>
</evidence>
<gene>
    <name evidence="10" type="ORF">RGI145_10765</name>
    <name evidence="11" type="ORF">RQ831_16500</name>
</gene>